<evidence type="ECO:0000313" key="1">
    <source>
        <dbReference type="EMBL" id="GAQ87852.1"/>
    </source>
</evidence>
<reference evidence="1 2" key="1">
    <citation type="journal article" date="2014" name="Nat. Commun.">
        <title>Klebsormidium flaccidum genome reveals primary factors for plant terrestrial adaptation.</title>
        <authorList>
            <person name="Hori K."/>
            <person name="Maruyama F."/>
            <person name="Fujisawa T."/>
            <person name="Togashi T."/>
            <person name="Yamamoto N."/>
            <person name="Seo M."/>
            <person name="Sato S."/>
            <person name="Yamada T."/>
            <person name="Mori H."/>
            <person name="Tajima N."/>
            <person name="Moriyama T."/>
            <person name="Ikeuchi M."/>
            <person name="Watanabe M."/>
            <person name="Wada H."/>
            <person name="Kobayashi K."/>
            <person name="Saito M."/>
            <person name="Masuda T."/>
            <person name="Sasaki-Sekimoto Y."/>
            <person name="Mashiguchi K."/>
            <person name="Awai K."/>
            <person name="Shimojima M."/>
            <person name="Masuda S."/>
            <person name="Iwai M."/>
            <person name="Nobusawa T."/>
            <person name="Narise T."/>
            <person name="Kondo S."/>
            <person name="Saito H."/>
            <person name="Sato R."/>
            <person name="Murakawa M."/>
            <person name="Ihara Y."/>
            <person name="Oshima-Yamada Y."/>
            <person name="Ohtaka K."/>
            <person name="Satoh M."/>
            <person name="Sonobe K."/>
            <person name="Ishii M."/>
            <person name="Ohtani R."/>
            <person name="Kanamori-Sato M."/>
            <person name="Honoki R."/>
            <person name="Miyazaki D."/>
            <person name="Mochizuki H."/>
            <person name="Umetsu J."/>
            <person name="Higashi K."/>
            <person name="Shibata D."/>
            <person name="Kamiya Y."/>
            <person name="Sato N."/>
            <person name="Nakamura Y."/>
            <person name="Tabata S."/>
            <person name="Ida S."/>
            <person name="Kurokawa K."/>
            <person name="Ohta H."/>
        </authorList>
    </citation>
    <scope>NUCLEOTIDE SEQUENCE [LARGE SCALE GENOMIC DNA]</scope>
    <source>
        <strain evidence="1 2">NIES-2285</strain>
    </source>
</reference>
<keyword evidence="1" id="KW-0548">Nucleotidyltransferase</keyword>
<proteinExistence type="predicted"/>
<dbReference type="AlphaFoldDB" id="A0A1Y1ID34"/>
<gene>
    <name evidence="1" type="ORF">KFL_003830010</name>
</gene>
<dbReference type="EMBL" id="DF237332">
    <property type="protein sequence ID" value="GAQ87852.1"/>
    <property type="molecule type" value="Genomic_DNA"/>
</dbReference>
<dbReference type="Proteomes" id="UP000054558">
    <property type="component" value="Unassembled WGS sequence"/>
</dbReference>
<keyword evidence="1" id="KW-0695">RNA-directed DNA polymerase</keyword>
<sequence length="83" mass="10056">MPRTCRFNLLLGNEIMTVLQGDIMRNFRTGINWAKKVYSRVAYKKLCVQERRWKKKETFRPFRAALWVWFLVNCIQGRNGSEW</sequence>
<evidence type="ECO:0000313" key="2">
    <source>
        <dbReference type="Proteomes" id="UP000054558"/>
    </source>
</evidence>
<keyword evidence="1" id="KW-0808">Transferase</keyword>
<name>A0A1Y1ID34_KLENI</name>
<organism evidence="1 2">
    <name type="scientific">Klebsormidium nitens</name>
    <name type="common">Green alga</name>
    <name type="synonym">Ulothrix nitens</name>
    <dbReference type="NCBI Taxonomy" id="105231"/>
    <lineage>
        <taxon>Eukaryota</taxon>
        <taxon>Viridiplantae</taxon>
        <taxon>Streptophyta</taxon>
        <taxon>Klebsormidiophyceae</taxon>
        <taxon>Klebsormidiales</taxon>
        <taxon>Klebsormidiaceae</taxon>
        <taxon>Klebsormidium</taxon>
    </lineage>
</organism>
<dbReference type="GO" id="GO:0003964">
    <property type="term" value="F:RNA-directed DNA polymerase activity"/>
    <property type="evidence" value="ECO:0007669"/>
    <property type="project" value="UniProtKB-KW"/>
</dbReference>
<keyword evidence="2" id="KW-1185">Reference proteome</keyword>
<accession>A0A1Y1ID34</accession>
<protein>
    <submittedName>
        <fullName evidence="1">Putative transposon-encoded protein with DNA/RNA polymerase superfamily and reverse transcriptase domains</fullName>
    </submittedName>
</protein>